<dbReference type="EMBL" id="BQNB010011011">
    <property type="protein sequence ID" value="GJS84906.1"/>
    <property type="molecule type" value="Genomic_DNA"/>
</dbReference>
<evidence type="ECO:0000313" key="1">
    <source>
        <dbReference type="EMBL" id="GJS84906.1"/>
    </source>
</evidence>
<reference evidence="1" key="1">
    <citation type="journal article" date="2022" name="Int. J. Mol. Sci.">
        <title>Draft Genome of Tanacetum Coccineum: Genomic Comparison of Closely Related Tanacetum-Family Plants.</title>
        <authorList>
            <person name="Yamashiro T."/>
            <person name="Shiraishi A."/>
            <person name="Nakayama K."/>
            <person name="Satake H."/>
        </authorList>
    </citation>
    <scope>NUCLEOTIDE SEQUENCE</scope>
</reference>
<accession>A0ABQ4Z583</accession>
<dbReference type="Proteomes" id="UP001151760">
    <property type="component" value="Unassembled WGS sequence"/>
</dbReference>
<organism evidence="1 2">
    <name type="scientific">Tanacetum coccineum</name>
    <dbReference type="NCBI Taxonomy" id="301880"/>
    <lineage>
        <taxon>Eukaryota</taxon>
        <taxon>Viridiplantae</taxon>
        <taxon>Streptophyta</taxon>
        <taxon>Embryophyta</taxon>
        <taxon>Tracheophyta</taxon>
        <taxon>Spermatophyta</taxon>
        <taxon>Magnoliopsida</taxon>
        <taxon>eudicotyledons</taxon>
        <taxon>Gunneridae</taxon>
        <taxon>Pentapetalae</taxon>
        <taxon>asterids</taxon>
        <taxon>campanulids</taxon>
        <taxon>Asterales</taxon>
        <taxon>Asteraceae</taxon>
        <taxon>Asteroideae</taxon>
        <taxon>Anthemideae</taxon>
        <taxon>Anthemidinae</taxon>
        <taxon>Tanacetum</taxon>
    </lineage>
</organism>
<proteinExistence type="predicted"/>
<evidence type="ECO:0000313" key="2">
    <source>
        <dbReference type="Proteomes" id="UP001151760"/>
    </source>
</evidence>
<name>A0ABQ4Z583_9ASTR</name>
<gene>
    <name evidence="1" type="ORF">Tco_0751447</name>
</gene>
<protein>
    <submittedName>
        <fullName evidence="1">Uncharacterized protein</fullName>
    </submittedName>
</protein>
<reference evidence="1" key="2">
    <citation type="submission" date="2022-01" db="EMBL/GenBank/DDBJ databases">
        <authorList>
            <person name="Yamashiro T."/>
            <person name="Shiraishi A."/>
            <person name="Satake H."/>
            <person name="Nakayama K."/>
        </authorList>
    </citation>
    <scope>NUCLEOTIDE SEQUENCE</scope>
</reference>
<sequence length="167" mass="18151">MTESPLMDSGLVVLVFSPGDDPIACLNKAMAFLTVVASSRVMLLVLGKTMQVDSKGNCQAGQILDEEQFAFLADPGVLDGQAVQTITPNNAAFQTEDLDTYDSGCDDISNAKAVLTLSQRWWCRLWGDDDGDGVEEGGGMEVEFFEGWKPLSPLQLAMEEVMSEYLE</sequence>
<comment type="caution">
    <text evidence="1">The sequence shown here is derived from an EMBL/GenBank/DDBJ whole genome shotgun (WGS) entry which is preliminary data.</text>
</comment>
<keyword evidence="2" id="KW-1185">Reference proteome</keyword>